<proteinExistence type="predicted"/>
<gene>
    <name evidence="1" type="ORF">AV654_32485</name>
</gene>
<dbReference type="OrthoDB" id="2656193at2"/>
<comment type="caution">
    <text evidence="1">The sequence shown here is derived from an EMBL/GenBank/DDBJ whole genome shotgun (WGS) entry which is preliminary data.</text>
</comment>
<keyword evidence="2" id="KW-1185">Reference proteome</keyword>
<protein>
    <submittedName>
        <fullName evidence="1">Uncharacterized protein</fullName>
    </submittedName>
</protein>
<dbReference type="EMBL" id="LQRA01000093">
    <property type="protein sequence ID" value="KZE73397.1"/>
    <property type="molecule type" value="Genomic_DNA"/>
</dbReference>
<sequence length="207" mass="24395">MRNHFLADTLSALLSPFRKKSNIPQIPCAVDLEEVQTFHFFKLVSVSFNKNDFTEKSRDAGSFWIDTKGRYRAEYTEGSEQGNIWVWDGHYLKRYYGNSNKLFVEHYDPAPTPYALFDQESFEWTVRNIQNNTMAPTHEPRTYESITESSYVKVRLNESQTLIESMRQYSKETLISEYDVIEEEYVLRPNAEVFQIQLSRKPKIVYG</sequence>
<evidence type="ECO:0000313" key="1">
    <source>
        <dbReference type="EMBL" id="KZE73397.1"/>
    </source>
</evidence>
<evidence type="ECO:0000313" key="2">
    <source>
        <dbReference type="Proteomes" id="UP000076563"/>
    </source>
</evidence>
<dbReference type="Proteomes" id="UP000076563">
    <property type="component" value="Unassembled WGS sequence"/>
</dbReference>
<dbReference type="Gene3D" id="2.50.20.10">
    <property type="entry name" value="Lipoprotein localisation LolA/LolB/LppX"/>
    <property type="match status" value="1"/>
</dbReference>
<name>A0A163UJ62_9BACL</name>
<dbReference type="RefSeq" id="WP_063187018.1">
    <property type="nucleotide sequence ID" value="NZ_LQRA01000093.1"/>
</dbReference>
<reference evidence="2" key="1">
    <citation type="submission" date="2016-01" db="EMBL/GenBank/DDBJ databases">
        <title>Draft genome of Chromobacterium sp. F49.</title>
        <authorList>
            <person name="Hong K.W."/>
        </authorList>
    </citation>
    <scope>NUCLEOTIDE SEQUENCE [LARGE SCALE GENOMIC DNA]</scope>
    <source>
        <strain evidence="2">M63</strain>
    </source>
</reference>
<organism evidence="1 2">
    <name type="scientific">Paenibacillus elgii</name>
    <dbReference type="NCBI Taxonomy" id="189691"/>
    <lineage>
        <taxon>Bacteria</taxon>
        <taxon>Bacillati</taxon>
        <taxon>Bacillota</taxon>
        <taxon>Bacilli</taxon>
        <taxon>Bacillales</taxon>
        <taxon>Paenibacillaceae</taxon>
        <taxon>Paenibacillus</taxon>
    </lineage>
</organism>
<accession>A0A163UJ62</accession>
<dbReference type="AlphaFoldDB" id="A0A163UJ62"/>